<dbReference type="AlphaFoldDB" id="G4ZP40"/>
<protein>
    <submittedName>
        <fullName evidence="1">Uncharacterized protein</fullName>
    </submittedName>
</protein>
<keyword evidence="2" id="KW-1185">Reference proteome</keyword>
<accession>G4ZP40</accession>
<name>G4ZP40_PHYSP</name>
<sequence length="127" mass="13907">MPTSENEQQQRCAWTDLVEALRKKAGTLQTPADARNGLGEALRRPTMDETEVAQATLDVRQAALDLAALMARRRGADDAARAMNTAFDKYLTWQKRCVMERIGEEDGTLLYLVELGADVVATAALGP</sequence>
<organism evidence="1 2">
    <name type="scientific">Phytophthora sojae (strain P6497)</name>
    <name type="common">Soybean stem and root rot agent</name>
    <name type="synonym">Phytophthora megasperma f. sp. glycines</name>
    <dbReference type="NCBI Taxonomy" id="1094619"/>
    <lineage>
        <taxon>Eukaryota</taxon>
        <taxon>Sar</taxon>
        <taxon>Stramenopiles</taxon>
        <taxon>Oomycota</taxon>
        <taxon>Peronosporomycetes</taxon>
        <taxon>Peronosporales</taxon>
        <taxon>Peronosporaceae</taxon>
        <taxon>Phytophthora</taxon>
    </lineage>
</organism>
<reference evidence="1 2" key="1">
    <citation type="journal article" date="2006" name="Science">
        <title>Phytophthora genome sequences uncover evolutionary origins and mechanisms of pathogenesis.</title>
        <authorList>
            <person name="Tyler B.M."/>
            <person name="Tripathy S."/>
            <person name="Zhang X."/>
            <person name="Dehal P."/>
            <person name="Jiang R.H."/>
            <person name="Aerts A."/>
            <person name="Arredondo F.D."/>
            <person name="Baxter L."/>
            <person name="Bensasson D."/>
            <person name="Beynon J.L."/>
            <person name="Chapman J."/>
            <person name="Damasceno C.M."/>
            <person name="Dorrance A.E."/>
            <person name="Dou D."/>
            <person name="Dickerman A.W."/>
            <person name="Dubchak I.L."/>
            <person name="Garbelotto M."/>
            <person name="Gijzen M."/>
            <person name="Gordon S.G."/>
            <person name="Govers F."/>
            <person name="Grunwald N.J."/>
            <person name="Huang W."/>
            <person name="Ivors K.L."/>
            <person name="Jones R.W."/>
            <person name="Kamoun S."/>
            <person name="Krampis K."/>
            <person name="Lamour K.H."/>
            <person name="Lee M.K."/>
            <person name="McDonald W.H."/>
            <person name="Medina M."/>
            <person name="Meijer H.J."/>
            <person name="Nordberg E.K."/>
            <person name="Maclean D.J."/>
            <person name="Ospina-Giraldo M.D."/>
            <person name="Morris P.F."/>
            <person name="Phuntumart V."/>
            <person name="Putnam N.H."/>
            <person name="Rash S."/>
            <person name="Rose J.K."/>
            <person name="Sakihama Y."/>
            <person name="Salamov A.A."/>
            <person name="Savidor A."/>
            <person name="Scheuring C.F."/>
            <person name="Smith B.M."/>
            <person name="Sobral B.W."/>
            <person name="Terry A."/>
            <person name="Torto-Alalibo T.A."/>
            <person name="Win J."/>
            <person name="Xu Z."/>
            <person name="Zhang H."/>
            <person name="Grigoriev I.V."/>
            <person name="Rokhsar D.S."/>
            <person name="Boore J.L."/>
        </authorList>
    </citation>
    <scope>NUCLEOTIDE SEQUENCE [LARGE SCALE GENOMIC DNA]</scope>
    <source>
        <strain evidence="1 2">P6497</strain>
    </source>
</reference>
<dbReference type="Proteomes" id="UP000002640">
    <property type="component" value="Unassembled WGS sequence"/>
</dbReference>
<evidence type="ECO:0000313" key="1">
    <source>
        <dbReference type="EMBL" id="EGZ16117.1"/>
    </source>
</evidence>
<dbReference type="EMBL" id="JH159155">
    <property type="protein sequence ID" value="EGZ16117.1"/>
    <property type="molecule type" value="Genomic_DNA"/>
</dbReference>
<dbReference type="InParanoid" id="G4ZP40"/>
<proteinExistence type="predicted"/>
<gene>
    <name evidence="1" type="ORF">PHYSODRAFT_302467</name>
</gene>
<dbReference type="RefSeq" id="XP_009529866.1">
    <property type="nucleotide sequence ID" value="XM_009531571.1"/>
</dbReference>
<dbReference type="KEGG" id="psoj:PHYSODRAFT_302467"/>
<evidence type="ECO:0000313" key="2">
    <source>
        <dbReference type="Proteomes" id="UP000002640"/>
    </source>
</evidence>
<dbReference type="GeneID" id="20642145"/>